<sequence length="383" mass="43019">MEPFSKGAWRSAPTQPQVQNYIIVDNLLVPENNTENESVKKRNKLESKPQRKKSINRGRGPRTRTRDSKMPDRWSKVLSPNLIKGQWTKEEDDKVVLLVNQYGPKKWTLIAKHLKGRIGKQCRERWHNHLNPDINKAHWSETEDNIIIDAHAKWGNQEAPQDQARHQAGGREQRKQLFSFFDSGIDSEVKHESGQQFDSERPDDNARGGGQVLEHVHRDSSPTESSSTTSSTTSRPSSSSIPTRRCTLQRLARPGIRRAVADLNTPTTSIMTTPKSSRCVSSKTPTPLKRALEEFRVSFSSPIKLEDFADIIKSNMLSPSTPSKTLDSSVLSSTSWIQDSLVDEDVEASNLWLNITPPGWKNKENITPGSLTPASGSLLTTQN</sequence>
<dbReference type="PROSITE" id="PS50090">
    <property type="entry name" value="MYB_LIKE"/>
    <property type="match status" value="1"/>
</dbReference>
<feature type="compositionally biased region" description="Basic and acidic residues" evidence="7">
    <location>
        <begin position="189"/>
        <end position="206"/>
    </location>
</feature>
<dbReference type="GO" id="GO:0019185">
    <property type="term" value="C:snRNA-activating protein complex"/>
    <property type="evidence" value="ECO:0007669"/>
    <property type="project" value="TreeGrafter"/>
</dbReference>
<evidence type="ECO:0000259" key="9">
    <source>
        <dbReference type="PROSITE" id="PS51294"/>
    </source>
</evidence>
<dbReference type="AlphaFoldDB" id="A0A1D2MNM2"/>
<dbReference type="Pfam" id="PF13921">
    <property type="entry name" value="Myb_DNA-bind_6"/>
    <property type="match status" value="1"/>
</dbReference>
<dbReference type="PROSITE" id="PS51294">
    <property type="entry name" value="HTH_MYB"/>
    <property type="match status" value="1"/>
</dbReference>
<keyword evidence="2" id="KW-0677">Repeat</keyword>
<gene>
    <name evidence="10" type="ORF">Ocin01_12189</name>
</gene>
<dbReference type="GO" id="GO:0001006">
    <property type="term" value="F:RNA polymerase III type 3 promoter sequence-specific DNA binding"/>
    <property type="evidence" value="ECO:0007669"/>
    <property type="project" value="TreeGrafter"/>
</dbReference>
<proteinExistence type="predicted"/>
<dbReference type="GO" id="GO:0042795">
    <property type="term" value="P:snRNA transcription by RNA polymerase II"/>
    <property type="evidence" value="ECO:0007669"/>
    <property type="project" value="TreeGrafter"/>
</dbReference>
<dbReference type="InterPro" id="IPR009057">
    <property type="entry name" value="Homeodomain-like_sf"/>
</dbReference>
<evidence type="ECO:0000256" key="6">
    <source>
        <dbReference type="ARBA" id="ARBA00023242"/>
    </source>
</evidence>
<dbReference type="EMBL" id="LJIJ01000801">
    <property type="protein sequence ID" value="ODM94492.1"/>
    <property type="molecule type" value="Genomic_DNA"/>
</dbReference>
<dbReference type="FunFam" id="1.10.10.60:FF:000010">
    <property type="entry name" value="Transcriptional activator Myb isoform A"/>
    <property type="match status" value="1"/>
</dbReference>
<dbReference type="GO" id="GO:0000978">
    <property type="term" value="F:RNA polymerase II cis-regulatory region sequence-specific DNA binding"/>
    <property type="evidence" value="ECO:0007669"/>
    <property type="project" value="TreeGrafter"/>
</dbReference>
<protein>
    <submittedName>
        <fullName evidence="10">Myb-related protein A</fullName>
    </submittedName>
</protein>
<feature type="compositionally biased region" description="Low complexity" evidence="7">
    <location>
        <begin position="222"/>
        <end position="245"/>
    </location>
</feature>
<feature type="compositionally biased region" description="Polar residues" evidence="7">
    <location>
        <begin position="365"/>
        <end position="383"/>
    </location>
</feature>
<feature type="region of interest" description="Disordered" evidence="7">
    <location>
        <begin position="32"/>
        <end position="72"/>
    </location>
</feature>
<dbReference type="Gene3D" id="1.10.10.60">
    <property type="entry name" value="Homeodomain-like"/>
    <property type="match status" value="1"/>
</dbReference>
<dbReference type="InterPro" id="IPR001005">
    <property type="entry name" value="SANT/Myb"/>
</dbReference>
<name>A0A1D2MNM2_ORCCI</name>
<dbReference type="SUPFAM" id="SSF46689">
    <property type="entry name" value="Homeodomain-like"/>
    <property type="match status" value="1"/>
</dbReference>
<dbReference type="SMART" id="SM00717">
    <property type="entry name" value="SANT"/>
    <property type="match status" value="1"/>
</dbReference>
<keyword evidence="11" id="KW-1185">Reference proteome</keyword>
<feature type="domain" description="HTH myb-type" evidence="9">
    <location>
        <begin position="79"/>
        <end position="134"/>
    </location>
</feature>
<dbReference type="CDD" id="cd00167">
    <property type="entry name" value="SANT"/>
    <property type="match status" value="1"/>
</dbReference>
<keyword evidence="5" id="KW-0804">Transcription</keyword>
<keyword evidence="4" id="KW-0238">DNA-binding</keyword>
<dbReference type="Proteomes" id="UP000094527">
    <property type="component" value="Unassembled WGS sequence"/>
</dbReference>
<evidence type="ECO:0000256" key="4">
    <source>
        <dbReference type="ARBA" id="ARBA00023125"/>
    </source>
</evidence>
<dbReference type="PANTHER" id="PTHR46621:SF1">
    <property type="entry name" value="SNRNA-ACTIVATING PROTEIN COMPLEX SUBUNIT 4"/>
    <property type="match status" value="1"/>
</dbReference>
<feature type="compositionally biased region" description="Basic residues" evidence="7">
    <location>
        <begin position="50"/>
        <end position="63"/>
    </location>
</feature>
<feature type="domain" description="Myb-like" evidence="8">
    <location>
        <begin position="79"/>
        <end position="130"/>
    </location>
</feature>
<evidence type="ECO:0000256" key="3">
    <source>
        <dbReference type="ARBA" id="ARBA00023015"/>
    </source>
</evidence>
<dbReference type="GO" id="GO:0042796">
    <property type="term" value="P:snRNA transcription by RNA polymerase III"/>
    <property type="evidence" value="ECO:0007669"/>
    <property type="project" value="TreeGrafter"/>
</dbReference>
<feature type="region of interest" description="Disordered" evidence="7">
    <location>
        <begin position="263"/>
        <end position="284"/>
    </location>
</feature>
<organism evidence="10 11">
    <name type="scientific">Orchesella cincta</name>
    <name type="common">Springtail</name>
    <name type="synonym">Podura cincta</name>
    <dbReference type="NCBI Taxonomy" id="48709"/>
    <lineage>
        <taxon>Eukaryota</taxon>
        <taxon>Metazoa</taxon>
        <taxon>Ecdysozoa</taxon>
        <taxon>Arthropoda</taxon>
        <taxon>Hexapoda</taxon>
        <taxon>Collembola</taxon>
        <taxon>Entomobryomorpha</taxon>
        <taxon>Entomobryoidea</taxon>
        <taxon>Orchesellidae</taxon>
        <taxon>Orchesellinae</taxon>
        <taxon>Orchesella</taxon>
    </lineage>
</organism>
<keyword evidence="6" id="KW-0539">Nucleus</keyword>
<evidence type="ECO:0000256" key="2">
    <source>
        <dbReference type="ARBA" id="ARBA00022737"/>
    </source>
</evidence>
<comment type="caution">
    <text evidence="10">The sequence shown here is derived from an EMBL/GenBank/DDBJ whole genome shotgun (WGS) entry which is preliminary data.</text>
</comment>
<feature type="region of interest" description="Disordered" evidence="7">
    <location>
        <begin position="362"/>
        <end position="383"/>
    </location>
</feature>
<evidence type="ECO:0000313" key="11">
    <source>
        <dbReference type="Proteomes" id="UP000094527"/>
    </source>
</evidence>
<evidence type="ECO:0000256" key="1">
    <source>
        <dbReference type="ARBA" id="ARBA00004123"/>
    </source>
</evidence>
<evidence type="ECO:0000313" key="10">
    <source>
        <dbReference type="EMBL" id="ODM94492.1"/>
    </source>
</evidence>
<dbReference type="InterPro" id="IPR017930">
    <property type="entry name" value="Myb_dom"/>
</dbReference>
<feature type="compositionally biased region" description="Polar residues" evidence="7">
    <location>
        <begin position="264"/>
        <end position="284"/>
    </location>
</feature>
<dbReference type="OrthoDB" id="2143914at2759"/>
<dbReference type="STRING" id="48709.A0A1D2MNM2"/>
<dbReference type="GO" id="GO:0005634">
    <property type="term" value="C:nucleus"/>
    <property type="evidence" value="ECO:0007669"/>
    <property type="project" value="UniProtKB-SubCell"/>
</dbReference>
<dbReference type="PANTHER" id="PTHR46621">
    <property type="entry name" value="SNRNA-ACTIVATING PROTEIN COMPLEX SUBUNIT 4"/>
    <property type="match status" value="1"/>
</dbReference>
<reference evidence="10 11" key="1">
    <citation type="journal article" date="2016" name="Genome Biol. Evol.">
        <title>Gene Family Evolution Reflects Adaptation to Soil Environmental Stressors in the Genome of the Collembolan Orchesella cincta.</title>
        <authorList>
            <person name="Faddeeva-Vakhrusheva A."/>
            <person name="Derks M.F."/>
            <person name="Anvar S.Y."/>
            <person name="Agamennone V."/>
            <person name="Suring W."/>
            <person name="Smit S."/>
            <person name="van Straalen N.M."/>
            <person name="Roelofs D."/>
        </authorList>
    </citation>
    <scope>NUCLEOTIDE SEQUENCE [LARGE SCALE GENOMIC DNA]</scope>
    <source>
        <tissue evidence="10">Mixed pool</tissue>
    </source>
</reference>
<comment type="subcellular location">
    <subcellularLocation>
        <location evidence="1">Nucleus</location>
    </subcellularLocation>
</comment>
<accession>A0A1D2MNM2</accession>
<feature type="compositionally biased region" description="Basic and acidic residues" evidence="7">
    <location>
        <begin position="37"/>
        <end position="49"/>
    </location>
</feature>
<feature type="region of interest" description="Disordered" evidence="7">
    <location>
        <begin position="189"/>
        <end position="245"/>
    </location>
</feature>
<evidence type="ECO:0000259" key="8">
    <source>
        <dbReference type="PROSITE" id="PS50090"/>
    </source>
</evidence>
<dbReference type="InterPro" id="IPR051575">
    <property type="entry name" value="Myb-like_DNA-bd"/>
</dbReference>
<evidence type="ECO:0000256" key="7">
    <source>
        <dbReference type="SAM" id="MobiDB-lite"/>
    </source>
</evidence>
<keyword evidence="3" id="KW-0805">Transcription regulation</keyword>
<evidence type="ECO:0000256" key="5">
    <source>
        <dbReference type="ARBA" id="ARBA00023163"/>
    </source>
</evidence>